<keyword evidence="3" id="KW-1185">Reference proteome</keyword>
<feature type="transmembrane region" description="Helical" evidence="1">
    <location>
        <begin position="38"/>
        <end position="59"/>
    </location>
</feature>
<dbReference type="AlphaFoldDB" id="A0A251U6I7"/>
<organism evidence="2 3">
    <name type="scientific">Helianthus annuus</name>
    <name type="common">Common sunflower</name>
    <dbReference type="NCBI Taxonomy" id="4232"/>
    <lineage>
        <taxon>Eukaryota</taxon>
        <taxon>Viridiplantae</taxon>
        <taxon>Streptophyta</taxon>
        <taxon>Embryophyta</taxon>
        <taxon>Tracheophyta</taxon>
        <taxon>Spermatophyta</taxon>
        <taxon>Magnoliopsida</taxon>
        <taxon>eudicotyledons</taxon>
        <taxon>Gunneridae</taxon>
        <taxon>Pentapetalae</taxon>
        <taxon>asterids</taxon>
        <taxon>campanulids</taxon>
        <taxon>Asterales</taxon>
        <taxon>Asteraceae</taxon>
        <taxon>Asteroideae</taxon>
        <taxon>Heliantheae alliance</taxon>
        <taxon>Heliantheae</taxon>
        <taxon>Helianthus</taxon>
    </lineage>
</organism>
<dbReference type="EMBL" id="CM007897">
    <property type="protein sequence ID" value="OTG18977.1"/>
    <property type="molecule type" value="Genomic_DNA"/>
</dbReference>
<protein>
    <submittedName>
        <fullName evidence="2">Uncharacterized protein</fullName>
    </submittedName>
</protein>
<dbReference type="Proteomes" id="UP000215914">
    <property type="component" value="Chromosome 8"/>
</dbReference>
<keyword evidence="1" id="KW-1133">Transmembrane helix</keyword>
<evidence type="ECO:0000256" key="1">
    <source>
        <dbReference type="SAM" id="Phobius"/>
    </source>
</evidence>
<accession>A0A251U6I7</accession>
<proteinExistence type="predicted"/>
<reference evidence="3" key="1">
    <citation type="journal article" date="2017" name="Nature">
        <title>The sunflower genome provides insights into oil metabolism, flowering and Asterid evolution.</title>
        <authorList>
            <person name="Badouin H."/>
            <person name="Gouzy J."/>
            <person name="Grassa C.J."/>
            <person name="Murat F."/>
            <person name="Staton S.E."/>
            <person name="Cottret L."/>
            <person name="Lelandais-Briere C."/>
            <person name="Owens G.L."/>
            <person name="Carrere S."/>
            <person name="Mayjonade B."/>
            <person name="Legrand L."/>
            <person name="Gill N."/>
            <person name="Kane N.C."/>
            <person name="Bowers J.E."/>
            <person name="Hubner S."/>
            <person name="Bellec A."/>
            <person name="Berard A."/>
            <person name="Berges H."/>
            <person name="Blanchet N."/>
            <person name="Boniface M.C."/>
            <person name="Brunel D."/>
            <person name="Catrice O."/>
            <person name="Chaidir N."/>
            <person name="Claudel C."/>
            <person name="Donnadieu C."/>
            <person name="Faraut T."/>
            <person name="Fievet G."/>
            <person name="Helmstetter N."/>
            <person name="King M."/>
            <person name="Knapp S.J."/>
            <person name="Lai Z."/>
            <person name="Le Paslier M.C."/>
            <person name="Lippi Y."/>
            <person name="Lorenzon L."/>
            <person name="Mandel J.R."/>
            <person name="Marage G."/>
            <person name="Marchand G."/>
            <person name="Marquand E."/>
            <person name="Bret-Mestries E."/>
            <person name="Morien E."/>
            <person name="Nambeesan S."/>
            <person name="Nguyen T."/>
            <person name="Pegot-Espagnet P."/>
            <person name="Pouilly N."/>
            <person name="Raftis F."/>
            <person name="Sallet E."/>
            <person name="Schiex T."/>
            <person name="Thomas J."/>
            <person name="Vandecasteele C."/>
            <person name="Vares D."/>
            <person name="Vear F."/>
            <person name="Vautrin S."/>
            <person name="Crespi M."/>
            <person name="Mangin B."/>
            <person name="Burke J.M."/>
            <person name="Salse J."/>
            <person name="Munos S."/>
            <person name="Vincourt P."/>
            <person name="Rieseberg L.H."/>
            <person name="Langlade N.B."/>
        </authorList>
    </citation>
    <scope>NUCLEOTIDE SEQUENCE [LARGE SCALE GENOMIC DNA]</scope>
    <source>
        <strain evidence="3">cv. SF193</strain>
    </source>
</reference>
<dbReference type="InParanoid" id="A0A251U6I7"/>
<evidence type="ECO:0000313" key="3">
    <source>
        <dbReference type="Proteomes" id="UP000215914"/>
    </source>
</evidence>
<sequence length="66" mass="7725">MRSWMVKDDGVDENALTSLSSLCNTYKSQKTGQKSYTLLYPTFPFLFMFFFVPSALCLFRSMFSWI</sequence>
<evidence type="ECO:0000313" key="2">
    <source>
        <dbReference type="EMBL" id="OTG18977.1"/>
    </source>
</evidence>
<gene>
    <name evidence="2" type="ORF">HannXRQ_Chr08g0228921</name>
</gene>
<keyword evidence="1" id="KW-0812">Transmembrane</keyword>
<name>A0A251U6I7_HELAN</name>
<keyword evidence="1" id="KW-0472">Membrane</keyword>